<keyword evidence="2" id="KW-1185">Reference proteome</keyword>
<sequence length="52" mass="5879">MKETEVQSYDLISTRKLENIATSPDHYEINNGCDPEPLSILFIAPLLLNLAF</sequence>
<organism evidence="1 2">
    <name type="scientific">Planktothrix tepida PCC 9214</name>
    <dbReference type="NCBI Taxonomy" id="671072"/>
    <lineage>
        <taxon>Bacteria</taxon>
        <taxon>Bacillati</taxon>
        <taxon>Cyanobacteriota</taxon>
        <taxon>Cyanophyceae</taxon>
        <taxon>Oscillatoriophycideae</taxon>
        <taxon>Oscillatoriales</taxon>
        <taxon>Microcoleaceae</taxon>
        <taxon>Planktothrix</taxon>
    </lineage>
</organism>
<dbReference type="EMBL" id="CZDF01000148">
    <property type="protein sequence ID" value="CUR32334.1"/>
    <property type="molecule type" value="Genomic_DNA"/>
</dbReference>
<evidence type="ECO:0000313" key="2">
    <source>
        <dbReference type="Proteomes" id="UP000184315"/>
    </source>
</evidence>
<dbReference type="AlphaFoldDB" id="A0A1J1LJH4"/>
<protein>
    <submittedName>
        <fullName evidence="1">Uncharacterized protein</fullName>
    </submittedName>
</protein>
<dbReference type="STRING" id="671072.PL9214430306"/>
<reference evidence="2" key="1">
    <citation type="submission" date="2015-10" db="EMBL/GenBank/DDBJ databases">
        <authorList>
            <person name="Regsiter A."/>
            <person name="william w."/>
        </authorList>
    </citation>
    <scope>NUCLEOTIDE SEQUENCE [LARGE SCALE GENOMIC DNA]</scope>
</reference>
<accession>A0A1J1LJH4</accession>
<proteinExistence type="predicted"/>
<name>A0A1J1LJH4_9CYAN</name>
<gene>
    <name evidence="1" type="ORF">PL9214430306</name>
</gene>
<dbReference type="Proteomes" id="UP000184315">
    <property type="component" value="Unassembled WGS sequence"/>
</dbReference>
<evidence type="ECO:0000313" key="1">
    <source>
        <dbReference type="EMBL" id="CUR32334.1"/>
    </source>
</evidence>